<accession>A0A832I7R0</accession>
<keyword evidence="8" id="KW-0067">ATP-binding</keyword>
<evidence type="ECO:0000256" key="8">
    <source>
        <dbReference type="RuleBase" id="RU362081"/>
    </source>
</evidence>
<dbReference type="GO" id="GO:0015086">
    <property type="term" value="F:cadmium ion transmembrane transporter activity"/>
    <property type="evidence" value="ECO:0007669"/>
    <property type="project" value="TreeGrafter"/>
</dbReference>
<dbReference type="Gene3D" id="3.40.50.1000">
    <property type="entry name" value="HAD superfamily/HAD-like"/>
    <property type="match status" value="1"/>
</dbReference>
<dbReference type="InterPro" id="IPR023299">
    <property type="entry name" value="ATPase_P-typ_cyto_dom_N"/>
</dbReference>
<keyword evidence="8" id="KW-0547">Nucleotide-binding</keyword>
<dbReference type="InterPro" id="IPR023214">
    <property type="entry name" value="HAD_sf"/>
</dbReference>
<evidence type="ECO:0000259" key="9">
    <source>
        <dbReference type="Pfam" id="PF00122"/>
    </source>
</evidence>
<protein>
    <submittedName>
        <fullName evidence="10">Cadmium-translocating P-type ATPase</fullName>
        <ecNumber evidence="10">3.6.3.3</ecNumber>
    </submittedName>
</protein>
<dbReference type="SFLD" id="SFLDF00027">
    <property type="entry name" value="p-type_atpase"/>
    <property type="match status" value="1"/>
</dbReference>
<dbReference type="Gene3D" id="2.70.150.10">
    <property type="entry name" value="Calcium-transporting ATPase, cytoplasmic transduction domain A"/>
    <property type="match status" value="1"/>
</dbReference>
<name>A0A832I7R0_9THEM</name>
<dbReference type="EMBL" id="DTKQ01000048">
    <property type="protein sequence ID" value="HGZ79547.1"/>
    <property type="molecule type" value="Genomic_DNA"/>
</dbReference>
<dbReference type="InterPro" id="IPR023298">
    <property type="entry name" value="ATPase_P-typ_TM_dom_sf"/>
</dbReference>
<keyword evidence="5" id="KW-1278">Translocase</keyword>
<reference evidence="10" key="1">
    <citation type="journal article" date="2020" name="mSystems">
        <title>Genome- and Community-Level Interaction Insights into Carbon Utilization and Element Cycling Functions of Hydrothermarchaeota in Hydrothermal Sediment.</title>
        <authorList>
            <person name="Zhou Z."/>
            <person name="Liu Y."/>
            <person name="Xu W."/>
            <person name="Pan J."/>
            <person name="Luo Z.H."/>
            <person name="Li M."/>
        </authorList>
    </citation>
    <scope>NUCLEOTIDE SEQUENCE [LARGE SCALE GENOMIC DNA]</scope>
    <source>
        <strain evidence="10">SpSt-86</strain>
    </source>
</reference>
<dbReference type="AlphaFoldDB" id="A0A832I7R0"/>
<dbReference type="SUPFAM" id="SSF81653">
    <property type="entry name" value="Calcium ATPase, transduction domain A"/>
    <property type="match status" value="1"/>
</dbReference>
<dbReference type="PROSITE" id="PS00154">
    <property type="entry name" value="ATPASE_E1_E2"/>
    <property type="match status" value="1"/>
</dbReference>
<feature type="transmembrane region" description="Helical" evidence="8">
    <location>
        <begin position="592"/>
        <end position="614"/>
    </location>
</feature>
<dbReference type="InterPro" id="IPR044492">
    <property type="entry name" value="P_typ_ATPase_HD_dom"/>
</dbReference>
<dbReference type="GO" id="GO:0005886">
    <property type="term" value="C:plasma membrane"/>
    <property type="evidence" value="ECO:0007669"/>
    <property type="project" value="UniProtKB-SubCell"/>
</dbReference>
<gene>
    <name evidence="10" type="primary">cadA</name>
    <name evidence="10" type="ORF">ENW55_06155</name>
</gene>
<comment type="similarity">
    <text evidence="2 8">Belongs to the cation transport ATPase (P-type) (TC 3.A.3) family. Type IB subfamily.</text>
</comment>
<evidence type="ECO:0000256" key="7">
    <source>
        <dbReference type="ARBA" id="ARBA00023136"/>
    </source>
</evidence>
<feature type="transmembrane region" description="Helical" evidence="8">
    <location>
        <begin position="238"/>
        <end position="258"/>
    </location>
</feature>
<proteinExistence type="inferred from homology"/>
<sequence>MESCEVCHVDHKERRSSTLFLLIVSGSSLLVSLLMGKPQISLFAYLLSGFEVFKKTIKNFARLKFFDENSLMSIATLGALFLGEFPEAATVMVLYRFGEFIEHYTIDRSRREMKKLLTESPRYAWRLKQDSVEQVHVDELMVGDVVLVRLGEKVPSDGIVVEGSAQINVSHLTGEPLPQAVTVGENVYAGSIVENGTLKVKISKRYRDSSMARVVELVQKAQERKTKAERFITKFARYYTPAVVISAIVLIFVLHFVFALNFSESLYRSLILLVISCPCALVLSVPLTYVAALGKASRKGIFLKGAQYLDAIADVENVVFDKTGTLTETTLELASVEPQEGFSRDEVLFLAAHAALGSNHPLSRTLSESFKVNASLLKDSKEIPGLGVKAVVADRLVHLGNDRFLHEEHVEHPKSVCEAKAKVVHLGVDGQYAGTFVFKEKLKNTAQETVKKLRQAGLKVYVMSGDSEGAVKEVTENLGQVQYFANLRPEDKLALLEERIMKDGTTMFVGDGVNDAPALSRSDVGVAMNSLGNDSAIEIADAVLMNAEPIQVWHLFTISKRTRWIVLQNIVLAIGTKVAFMILAAMGKATMWQGVFADTGVMVLCTLNSFRLFLDRSSSTVSKFGTEKRDSF</sequence>
<dbReference type="InterPro" id="IPR001757">
    <property type="entry name" value="P_typ_ATPase"/>
</dbReference>
<dbReference type="GO" id="GO:0005524">
    <property type="term" value="F:ATP binding"/>
    <property type="evidence" value="ECO:0007669"/>
    <property type="project" value="UniProtKB-UniRule"/>
</dbReference>
<comment type="caution">
    <text evidence="10">The sequence shown here is derived from an EMBL/GenBank/DDBJ whole genome shotgun (WGS) entry which is preliminary data.</text>
</comment>
<keyword evidence="7 8" id="KW-0472">Membrane</keyword>
<dbReference type="InterPro" id="IPR036412">
    <property type="entry name" value="HAD-like_sf"/>
</dbReference>
<dbReference type="PANTHER" id="PTHR48085">
    <property type="entry name" value="CADMIUM/ZINC-TRANSPORTING ATPASE HMA2-RELATED"/>
    <property type="match status" value="1"/>
</dbReference>
<dbReference type="NCBIfam" id="TIGR01512">
    <property type="entry name" value="ATPase-IB2_Cd"/>
    <property type="match status" value="1"/>
</dbReference>
<dbReference type="SFLD" id="SFLDG00002">
    <property type="entry name" value="C1.7:_P-type_atpase_like"/>
    <property type="match status" value="1"/>
</dbReference>
<keyword evidence="8" id="KW-1003">Cell membrane</keyword>
<dbReference type="Pfam" id="PF00702">
    <property type="entry name" value="Hydrolase"/>
    <property type="match status" value="1"/>
</dbReference>
<dbReference type="GO" id="GO:0016887">
    <property type="term" value="F:ATP hydrolysis activity"/>
    <property type="evidence" value="ECO:0007669"/>
    <property type="project" value="InterPro"/>
</dbReference>
<dbReference type="InterPro" id="IPR018303">
    <property type="entry name" value="ATPase_P-typ_P_site"/>
</dbReference>
<feature type="transmembrane region" description="Helical" evidence="8">
    <location>
        <begin position="270"/>
        <end position="294"/>
    </location>
</feature>
<dbReference type="Gene3D" id="3.40.1110.10">
    <property type="entry name" value="Calcium-transporting ATPase, cytoplasmic domain N"/>
    <property type="match status" value="1"/>
</dbReference>
<dbReference type="GO" id="GO:0046872">
    <property type="term" value="F:metal ion binding"/>
    <property type="evidence" value="ECO:0007669"/>
    <property type="project" value="UniProtKB-KW"/>
</dbReference>
<evidence type="ECO:0000256" key="6">
    <source>
        <dbReference type="ARBA" id="ARBA00022989"/>
    </source>
</evidence>
<evidence type="ECO:0000313" key="10">
    <source>
        <dbReference type="EMBL" id="HGZ79547.1"/>
    </source>
</evidence>
<feature type="transmembrane region" description="Helical" evidence="8">
    <location>
        <begin position="18"/>
        <end position="36"/>
    </location>
</feature>
<dbReference type="InterPro" id="IPR027256">
    <property type="entry name" value="P-typ_ATPase_IB"/>
</dbReference>
<dbReference type="InterPro" id="IPR059000">
    <property type="entry name" value="ATPase_P-type_domA"/>
</dbReference>
<dbReference type="NCBIfam" id="TIGR01494">
    <property type="entry name" value="ATPase_P-type"/>
    <property type="match status" value="1"/>
</dbReference>
<evidence type="ECO:0000256" key="4">
    <source>
        <dbReference type="ARBA" id="ARBA00022723"/>
    </source>
</evidence>
<dbReference type="NCBIfam" id="TIGR01525">
    <property type="entry name" value="ATPase-IB_hvy"/>
    <property type="match status" value="1"/>
</dbReference>
<comment type="subcellular location">
    <subcellularLocation>
        <location evidence="8">Cell membrane</location>
    </subcellularLocation>
    <subcellularLocation>
        <location evidence="1">Membrane</location>
    </subcellularLocation>
</comment>
<dbReference type="SFLD" id="SFLDS00003">
    <property type="entry name" value="Haloacid_Dehalogenase"/>
    <property type="match status" value="1"/>
</dbReference>
<dbReference type="GO" id="GO:0019829">
    <property type="term" value="F:ATPase-coupled monoatomic cation transmembrane transporter activity"/>
    <property type="evidence" value="ECO:0007669"/>
    <property type="project" value="InterPro"/>
</dbReference>
<dbReference type="Pfam" id="PF00122">
    <property type="entry name" value="E1-E2_ATPase"/>
    <property type="match status" value="1"/>
</dbReference>
<evidence type="ECO:0000256" key="5">
    <source>
        <dbReference type="ARBA" id="ARBA00022967"/>
    </source>
</evidence>
<keyword evidence="6 8" id="KW-1133">Transmembrane helix</keyword>
<evidence type="ECO:0000256" key="3">
    <source>
        <dbReference type="ARBA" id="ARBA00022692"/>
    </source>
</evidence>
<evidence type="ECO:0000256" key="2">
    <source>
        <dbReference type="ARBA" id="ARBA00006024"/>
    </source>
</evidence>
<feature type="transmembrane region" description="Helical" evidence="8">
    <location>
        <begin position="564"/>
        <end position="586"/>
    </location>
</feature>
<dbReference type="PRINTS" id="PR00941">
    <property type="entry name" value="CDATPASE"/>
</dbReference>
<keyword evidence="3 8" id="KW-0812">Transmembrane</keyword>
<dbReference type="InterPro" id="IPR051014">
    <property type="entry name" value="Cation_Transport_ATPase_IB"/>
</dbReference>
<organism evidence="10">
    <name type="scientific">Pseudothermotoga hypogea</name>
    <dbReference type="NCBI Taxonomy" id="57487"/>
    <lineage>
        <taxon>Bacteria</taxon>
        <taxon>Thermotogati</taxon>
        <taxon>Thermotogota</taxon>
        <taxon>Thermotogae</taxon>
        <taxon>Thermotogales</taxon>
        <taxon>Thermotogaceae</taxon>
        <taxon>Pseudothermotoga</taxon>
    </lineage>
</organism>
<dbReference type="SUPFAM" id="SSF56784">
    <property type="entry name" value="HAD-like"/>
    <property type="match status" value="1"/>
</dbReference>
<dbReference type="EC" id="3.6.3.3" evidence="10"/>
<evidence type="ECO:0000256" key="1">
    <source>
        <dbReference type="ARBA" id="ARBA00004370"/>
    </source>
</evidence>
<keyword evidence="4 8" id="KW-0479">Metal-binding</keyword>
<keyword evidence="10" id="KW-0378">Hydrolase</keyword>
<feature type="domain" description="P-type ATPase A" evidence="9">
    <location>
        <begin position="120"/>
        <end position="219"/>
    </location>
</feature>
<dbReference type="SUPFAM" id="SSF81665">
    <property type="entry name" value="Calcium ATPase, transmembrane domain M"/>
    <property type="match status" value="1"/>
</dbReference>
<dbReference type="InterPro" id="IPR008250">
    <property type="entry name" value="ATPase_P-typ_transduc_dom_A_sf"/>
</dbReference>
<dbReference type="PANTHER" id="PTHR48085:SF5">
    <property type="entry name" value="CADMIUM_ZINC-TRANSPORTING ATPASE HMA4-RELATED"/>
    <property type="match status" value="1"/>
</dbReference>
<dbReference type="PRINTS" id="PR00119">
    <property type="entry name" value="CATATPASE"/>
</dbReference>